<dbReference type="PANTHER" id="PTHR10846">
    <property type="entry name" value="SODIUM/POTASSIUM/CALCIUM EXCHANGER"/>
    <property type="match status" value="1"/>
</dbReference>
<keyword evidence="3 5" id="KW-1133">Transmembrane helix</keyword>
<evidence type="ECO:0000256" key="4">
    <source>
        <dbReference type="ARBA" id="ARBA00023136"/>
    </source>
</evidence>
<feature type="transmembrane region" description="Helical" evidence="5">
    <location>
        <begin position="140"/>
        <end position="157"/>
    </location>
</feature>
<reference evidence="7 8" key="1">
    <citation type="submission" date="2020-04" db="EMBL/GenBank/DDBJ databases">
        <title>Flammeovirga sp. SR4, a novel species isolated from seawater.</title>
        <authorList>
            <person name="Wang X."/>
        </authorList>
    </citation>
    <scope>NUCLEOTIDE SEQUENCE [LARGE SCALE GENOMIC DNA]</scope>
    <source>
        <strain evidence="7 8">ATCC 23126</strain>
    </source>
</reference>
<dbReference type="GO" id="GO:0006874">
    <property type="term" value="P:intracellular calcium ion homeostasis"/>
    <property type="evidence" value="ECO:0007669"/>
    <property type="project" value="TreeGrafter"/>
</dbReference>
<feature type="transmembrane region" description="Helical" evidence="5">
    <location>
        <begin position="71"/>
        <end position="96"/>
    </location>
</feature>
<feature type="transmembrane region" description="Helical" evidence="5">
    <location>
        <begin position="281"/>
        <end position="298"/>
    </location>
</feature>
<dbReference type="RefSeq" id="WP_169659051.1">
    <property type="nucleotide sequence ID" value="NZ_JABANE010000075.1"/>
</dbReference>
<evidence type="ECO:0000256" key="3">
    <source>
        <dbReference type="ARBA" id="ARBA00022989"/>
    </source>
</evidence>
<feature type="transmembrane region" description="Helical" evidence="5">
    <location>
        <begin position="45"/>
        <end position="65"/>
    </location>
</feature>
<feature type="transmembrane region" description="Helical" evidence="5">
    <location>
        <begin position="6"/>
        <end position="25"/>
    </location>
</feature>
<evidence type="ECO:0000313" key="8">
    <source>
        <dbReference type="Proteomes" id="UP000576082"/>
    </source>
</evidence>
<evidence type="ECO:0000256" key="5">
    <source>
        <dbReference type="SAM" id="Phobius"/>
    </source>
</evidence>
<dbReference type="GO" id="GO:0005262">
    <property type="term" value="F:calcium channel activity"/>
    <property type="evidence" value="ECO:0007669"/>
    <property type="project" value="TreeGrafter"/>
</dbReference>
<dbReference type="InterPro" id="IPR044880">
    <property type="entry name" value="NCX_ion-bd_dom_sf"/>
</dbReference>
<organism evidence="7 8">
    <name type="scientific">Flammeovirga aprica JL-4</name>
    <dbReference type="NCBI Taxonomy" id="694437"/>
    <lineage>
        <taxon>Bacteria</taxon>
        <taxon>Pseudomonadati</taxon>
        <taxon>Bacteroidota</taxon>
        <taxon>Cytophagia</taxon>
        <taxon>Cytophagales</taxon>
        <taxon>Flammeovirgaceae</taxon>
        <taxon>Flammeovirga</taxon>
    </lineage>
</organism>
<dbReference type="InterPro" id="IPR004481">
    <property type="entry name" value="K/Na/Ca-exchanger"/>
</dbReference>
<dbReference type="GO" id="GO:0008273">
    <property type="term" value="F:calcium, potassium:sodium antiporter activity"/>
    <property type="evidence" value="ECO:0007669"/>
    <property type="project" value="TreeGrafter"/>
</dbReference>
<evidence type="ECO:0000313" key="7">
    <source>
        <dbReference type="EMBL" id="NME70821.1"/>
    </source>
</evidence>
<dbReference type="GO" id="GO:0005886">
    <property type="term" value="C:plasma membrane"/>
    <property type="evidence" value="ECO:0007669"/>
    <property type="project" value="TreeGrafter"/>
</dbReference>
<accession>A0A7X9RY15</accession>
<keyword evidence="2 5" id="KW-0812">Transmembrane</keyword>
<protein>
    <submittedName>
        <fullName evidence="7">Sodium:calcium antiporter</fullName>
    </submittedName>
</protein>
<dbReference type="Gene3D" id="1.20.1420.30">
    <property type="entry name" value="NCX, central ion-binding region"/>
    <property type="match status" value="2"/>
</dbReference>
<evidence type="ECO:0000256" key="1">
    <source>
        <dbReference type="ARBA" id="ARBA00004141"/>
    </source>
</evidence>
<feature type="transmembrane region" description="Helical" evidence="5">
    <location>
        <begin position="219"/>
        <end position="240"/>
    </location>
</feature>
<name>A0A7X9RY15_9BACT</name>
<evidence type="ECO:0000259" key="6">
    <source>
        <dbReference type="Pfam" id="PF01699"/>
    </source>
</evidence>
<gene>
    <name evidence="7" type="ORF">HHU12_22800</name>
</gene>
<keyword evidence="4 5" id="KW-0472">Membrane</keyword>
<dbReference type="InterPro" id="IPR004837">
    <property type="entry name" value="NaCa_Exmemb"/>
</dbReference>
<feature type="domain" description="Sodium/calcium exchanger membrane region" evidence="6">
    <location>
        <begin position="187"/>
        <end position="323"/>
    </location>
</feature>
<sequence length="328" mass="36553">MEFILLHLIISSFGVILMRNGALMLSKGATALSTKSHFSGLRVGLTIVALGTSIPEVAVSLISTFKNEETLAFGTLIGSNTFNVIFGLGLTTFFVNIRVFAKSIWRDLLVAIFGGILLFILLNKQLIFNIGANYLTRTDSLILLFCFFIYYLIIFTNKKSRREISLLKAQKHSSFHNSNKQTIIRNIIIGILIICVGAYIVVIEALLLSSTTTLTSRFIGVSIMSICTSLPEITTTLAAMRRKRHDIALGNIMGSYIINFLLTPCLLTIKGEAFYDYTLNYDLIFSILICILCVTLVLSSKYYILNRLTSILLISLGILYYITTYLRG</sequence>
<feature type="transmembrane region" description="Helical" evidence="5">
    <location>
        <begin position="187"/>
        <end position="207"/>
    </location>
</feature>
<proteinExistence type="predicted"/>
<dbReference type="Pfam" id="PF01699">
    <property type="entry name" value="Na_Ca_ex"/>
    <property type="match status" value="2"/>
</dbReference>
<comment type="caution">
    <text evidence="7">The sequence shown here is derived from an EMBL/GenBank/DDBJ whole genome shotgun (WGS) entry which is preliminary data.</text>
</comment>
<feature type="domain" description="Sodium/calcium exchanger membrane region" evidence="6">
    <location>
        <begin position="12"/>
        <end position="155"/>
    </location>
</feature>
<keyword evidence="8" id="KW-1185">Reference proteome</keyword>
<feature type="transmembrane region" description="Helical" evidence="5">
    <location>
        <begin position="108"/>
        <end position="128"/>
    </location>
</feature>
<dbReference type="PANTHER" id="PTHR10846:SF8">
    <property type="entry name" value="INNER MEMBRANE PROTEIN YRBG"/>
    <property type="match status" value="1"/>
</dbReference>
<evidence type="ECO:0000256" key="2">
    <source>
        <dbReference type="ARBA" id="ARBA00022692"/>
    </source>
</evidence>
<dbReference type="AlphaFoldDB" id="A0A7X9RY15"/>
<comment type="subcellular location">
    <subcellularLocation>
        <location evidence="1">Membrane</location>
        <topology evidence="1">Multi-pass membrane protein</topology>
    </subcellularLocation>
</comment>
<feature type="transmembrane region" description="Helical" evidence="5">
    <location>
        <begin position="247"/>
        <end position="269"/>
    </location>
</feature>
<feature type="transmembrane region" description="Helical" evidence="5">
    <location>
        <begin position="305"/>
        <end position="323"/>
    </location>
</feature>
<dbReference type="Proteomes" id="UP000576082">
    <property type="component" value="Unassembled WGS sequence"/>
</dbReference>
<dbReference type="EMBL" id="JABANE010000075">
    <property type="protein sequence ID" value="NME70821.1"/>
    <property type="molecule type" value="Genomic_DNA"/>
</dbReference>